<dbReference type="AlphaFoldDB" id="A0A5N5DAL1"/>
<evidence type="ECO:0000313" key="3">
    <source>
        <dbReference type="EMBL" id="KAB2574838.1"/>
    </source>
</evidence>
<evidence type="ECO:0000313" key="4">
    <source>
        <dbReference type="Proteomes" id="UP000325902"/>
    </source>
</evidence>
<gene>
    <name evidence="3" type="ORF">DBV05_g6518</name>
</gene>
<feature type="compositionally biased region" description="Polar residues" evidence="2">
    <location>
        <begin position="37"/>
        <end position="77"/>
    </location>
</feature>
<organism evidence="3 4">
    <name type="scientific">Lasiodiplodia theobromae</name>
    <dbReference type="NCBI Taxonomy" id="45133"/>
    <lineage>
        <taxon>Eukaryota</taxon>
        <taxon>Fungi</taxon>
        <taxon>Dikarya</taxon>
        <taxon>Ascomycota</taxon>
        <taxon>Pezizomycotina</taxon>
        <taxon>Dothideomycetes</taxon>
        <taxon>Dothideomycetes incertae sedis</taxon>
        <taxon>Botryosphaeriales</taxon>
        <taxon>Botryosphaeriaceae</taxon>
        <taxon>Lasiodiplodia</taxon>
    </lineage>
</organism>
<feature type="coiled-coil region" evidence="1">
    <location>
        <begin position="261"/>
        <end position="288"/>
    </location>
</feature>
<dbReference type="Proteomes" id="UP000325902">
    <property type="component" value="Unassembled WGS sequence"/>
</dbReference>
<keyword evidence="1" id="KW-0175">Coiled coil</keyword>
<evidence type="ECO:0000256" key="2">
    <source>
        <dbReference type="SAM" id="MobiDB-lite"/>
    </source>
</evidence>
<dbReference type="EMBL" id="VCHE01000039">
    <property type="protein sequence ID" value="KAB2574838.1"/>
    <property type="molecule type" value="Genomic_DNA"/>
</dbReference>
<protein>
    <submittedName>
        <fullName evidence="3">Uncharacterized protein</fullName>
    </submittedName>
</protein>
<evidence type="ECO:0000256" key="1">
    <source>
        <dbReference type="SAM" id="Coils"/>
    </source>
</evidence>
<proteinExistence type="predicted"/>
<comment type="caution">
    <text evidence="3">The sequence shown here is derived from an EMBL/GenBank/DDBJ whole genome shotgun (WGS) entry which is preliminary data.</text>
</comment>
<name>A0A5N5DAL1_9PEZI</name>
<sequence>MRLRNLIGNLIKKDRSPPLISLLLFSSFIQSSTSAQYRPSTSAQSRPNSVAQVRPSTPISNAPTRQSKESITTTTGANDPYTATPAISATTTTTTDTINTAPETPFLRTPSPPLVQPPVTTTNPIKRMLSIKTGTRPTAAAAAMARPPPPGPSKTTERLEKQRKTFEHAHALLVGQRERLEQLERTRMDADVARLVMRKHMVQQPHPEPSGEMRAMYWAAVCENRATYIEAVNRENELEVSLPLCISQIRSQLRTPAGATREEAEMRRVRLLELLEEFVAEMDAIRKEGGRLDPDEVHCGERYRQLEMVIEGVRRTYFME</sequence>
<accession>A0A5N5DAL1</accession>
<dbReference type="OrthoDB" id="10595911at2759"/>
<reference evidence="3 4" key="1">
    <citation type="journal article" date="2019" name="Sci. Rep.">
        <title>A multi-omics analysis of the grapevine pathogen Lasiodiplodia theobromae reveals that temperature affects the expression of virulence- and pathogenicity-related genes.</title>
        <authorList>
            <person name="Felix C."/>
            <person name="Meneses R."/>
            <person name="Goncalves M.F.M."/>
            <person name="Tilleman L."/>
            <person name="Duarte A.S."/>
            <person name="Jorrin-Novo J.V."/>
            <person name="Van de Peer Y."/>
            <person name="Deforce D."/>
            <person name="Van Nieuwerburgh F."/>
            <person name="Esteves A.C."/>
            <person name="Alves A."/>
        </authorList>
    </citation>
    <scope>NUCLEOTIDE SEQUENCE [LARGE SCALE GENOMIC DNA]</scope>
    <source>
        <strain evidence="3 4">LA-SOL3</strain>
    </source>
</reference>
<feature type="region of interest" description="Disordered" evidence="2">
    <location>
        <begin position="37"/>
        <end position="85"/>
    </location>
</feature>
<keyword evidence="4" id="KW-1185">Reference proteome</keyword>
<feature type="region of interest" description="Disordered" evidence="2">
    <location>
        <begin position="102"/>
        <end position="121"/>
    </location>
</feature>